<dbReference type="InterPro" id="IPR001036">
    <property type="entry name" value="Acrflvin-R"/>
</dbReference>
<feature type="transmembrane region" description="Helical" evidence="1">
    <location>
        <begin position="990"/>
        <end position="1010"/>
    </location>
</feature>
<dbReference type="Gene3D" id="1.20.1640.10">
    <property type="entry name" value="Multidrug efflux transporter AcrB transmembrane domain"/>
    <property type="match status" value="2"/>
</dbReference>
<dbReference type="EMBL" id="WBVO01000008">
    <property type="protein sequence ID" value="KAB2808679.1"/>
    <property type="molecule type" value="Genomic_DNA"/>
</dbReference>
<feature type="transmembrane region" description="Helical" evidence="1">
    <location>
        <begin position="1016"/>
        <end position="1038"/>
    </location>
</feature>
<feature type="transmembrane region" description="Helical" evidence="1">
    <location>
        <begin position="353"/>
        <end position="371"/>
    </location>
</feature>
<keyword evidence="1" id="KW-0472">Membrane</keyword>
<keyword evidence="3" id="KW-1185">Reference proteome</keyword>
<dbReference type="InterPro" id="IPR027463">
    <property type="entry name" value="AcrB_DN_DC_subdom"/>
</dbReference>
<gene>
    <name evidence="2" type="ORF">F8C67_10355</name>
</gene>
<dbReference type="PANTHER" id="PTHR32063:SF0">
    <property type="entry name" value="SWARMING MOTILITY PROTEIN SWRC"/>
    <property type="match status" value="1"/>
</dbReference>
<feature type="transmembrane region" description="Helical" evidence="1">
    <location>
        <begin position="477"/>
        <end position="496"/>
    </location>
</feature>
<dbReference type="OrthoDB" id="9798415at2"/>
<dbReference type="PANTHER" id="PTHR32063">
    <property type="match status" value="1"/>
</dbReference>
<reference evidence="2 3" key="1">
    <citation type="submission" date="2019-09" db="EMBL/GenBank/DDBJ databases">
        <title>Genomes of family Cryomorphaceae.</title>
        <authorList>
            <person name="Bowman J.P."/>
        </authorList>
    </citation>
    <scope>NUCLEOTIDE SEQUENCE [LARGE SCALE GENOMIC DNA]</scope>
    <source>
        <strain evidence="2 3">LMG 25704</strain>
    </source>
</reference>
<feature type="transmembrane region" description="Helical" evidence="1">
    <location>
        <begin position="517"/>
        <end position="535"/>
    </location>
</feature>
<dbReference type="Gene3D" id="3.30.2090.10">
    <property type="entry name" value="Multidrug efflux transporter AcrB TolC docking domain, DN and DC subdomains"/>
    <property type="match status" value="2"/>
</dbReference>
<feature type="transmembrane region" description="Helical" evidence="1">
    <location>
        <begin position="1126"/>
        <end position="1152"/>
    </location>
</feature>
<feature type="transmembrane region" description="Helical" evidence="1">
    <location>
        <begin position="597"/>
        <end position="618"/>
    </location>
</feature>
<proteinExistence type="predicted"/>
<feature type="transmembrane region" description="Helical" evidence="1">
    <location>
        <begin position="402"/>
        <end position="426"/>
    </location>
</feature>
<dbReference type="Gene3D" id="3.30.70.1320">
    <property type="entry name" value="Multidrug efflux transporter AcrB pore domain like"/>
    <property type="match status" value="1"/>
</dbReference>
<dbReference type="GO" id="GO:0042910">
    <property type="term" value="F:xenobiotic transmembrane transporter activity"/>
    <property type="evidence" value="ECO:0007669"/>
    <property type="project" value="TreeGrafter"/>
</dbReference>
<evidence type="ECO:0000313" key="3">
    <source>
        <dbReference type="Proteomes" id="UP000468650"/>
    </source>
</evidence>
<dbReference type="Pfam" id="PF00873">
    <property type="entry name" value="ACR_tran"/>
    <property type="match status" value="1"/>
</dbReference>
<dbReference type="RefSeq" id="WP_151667774.1">
    <property type="nucleotide sequence ID" value="NZ_WBVO01000008.1"/>
</dbReference>
<dbReference type="GO" id="GO:0005886">
    <property type="term" value="C:plasma membrane"/>
    <property type="evidence" value="ECO:0007669"/>
    <property type="project" value="TreeGrafter"/>
</dbReference>
<dbReference type="Gene3D" id="3.30.70.1440">
    <property type="entry name" value="Multidrug efflux transporter AcrB pore domain"/>
    <property type="match status" value="1"/>
</dbReference>
<dbReference type="SUPFAM" id="SSF82866">
    <property type="entry name" value="Multidrug efflux transporter AcrB transmembrane domain"/>
    <property type="match status" value="2"/>
</dbReference>
<dbReference type="SUPFAM" id="SSF82714">
    <property type="entry name" value="Multidrug efflux transporter AcrB TolC docking domain, DN and DC subdomains"/>
    <property type="match status" value="2"/>
</dbReference>
<feature type="transmembrane region" description="Helical" evidence="1">
    <location>
        <begin position="376"/>
        <end position="396"/>
    </location>
</feature>
<dbReference type="PRINTS" id="PR00702">
    <property type="entry name" value="ACRIFLAVINRP"/>
</dbReference>
<dbReference type="Proteomes" id="UP000468650">
    <property type="component" value="Unassembled WGS sequence"/>
</dbReference>
<accession>A0A6N6RH68</accession>
<comment type="caution">
    <text evidence="2">The sequence shown here is derived from an EMBL/GenBank/DDBJ whole genome shotgun (WGS) entry which is preliminary data.</text>
</comment>
<dbReference type="Gene3D" id="3.30.70.1430">
    <property type="entry name" value="Multidrug efflux transporter AcrB pore domain"/>
    <property type="match status" value="2"/>
</dbReference>
<feature type="transmembrane region" description="Helical" evidence="1">
    <location>
        <begin position="547"/>
        <end position="566"/>
    </location>
</feature>
<dbReference type="AlphaFoldDB" id="A0A6N6RH68"/>
<organism evidence="2 3">
    <name type="scientific">Phaeocystidibacter luteus</name>
    <dbReference type="NCBI Taxonomy" id="911197"/>
    <lineage>
        <taxon>Bacteria</taxon>
        <taxon>Pseudomonadati</taxon>
        <taxon>Bacteroidota</taxon>
        <taxon>Flavobacteriia</taxon>
        <taxon>Flavobacteriales</taxon>
        <taxon>Phaeocystidibacteraceae</taxon>
        <taxon>Phaeocystidibacter</taxon>
    </lineage>
</organism>
<name>A0A6N6RH68_9FLAO</name>
<feature type="transmembrane region" description="Helical" evidence="1">
    <location>
        <begin position="28"/>
        <end position="46"/>
    </location>
</feature>
<dbReference type="SUPFAM" id="SSF82693">
    <property type="entry name" value="Multidrug efflux transporter AcrB pore domain, PN1, PN2, PC1 and PC2 subdomains"/>
    <property type="match status" value="2"/>
</dbReference>
<protein>
    <submittedName>
        <fullName evidence="2">Efflux RND transporter permease subunit</fullName>
    </submittedName>
</protein>
<sequence length="1174" mass="130247">MEEIHNTNPEDIKEFGLSTFAVNNRMTAYVLTFIIFVAGLSAYISMPSEAFPEIVTPEIYVGTPYPGNSPLDIEKLITRPIEKEINGVTNVDELNSTSVQGYSTIQVKFDFSVPPSEALRKVKDKVDVAKSDPDFPTDLPADPNVFELNFNELVPIRNINLSGPFTIDQLNDYAEYLEDEIEGLSEISKVEIRGVDDKEVAVNLDMQRMEALNLSFNDVAGAIANENVSISGGDLLVDGYRRNVRVVGEFSDVEEIENIIVKYENADVVYLRNIAEITYGEVEKESFARERGEPVVMLDIMKRSGENLIIVSEKIDQLVEEAKQNYFPEELSITVTNDQSDQTKTQLNDLENSIILGVLLVVVVLMFFLGLRNALFVGIAIPLSMLMSFFILNAMGVTLNTMVLFALVLALGMLVDNGIVVVENIYRLMDEGYDAITAAKKGAGEVALAIIASTATTLAAFIPLAFWPGIFGEFMKYLPITLIIVLGSSLFVALVINPALTSKLMKIEEKGMNPKKWLRRAIVGLLGGVLLGYVLHSFAPMTFLRAVGNLMIVAALSILFYMYFVVPMTERFQKKFLPRLEARYERLLRYALRGRNAYGFFFGTVGLLIFSFILIGNFPPKTLFFPENQPQQAIVYAEMPIGTDIMETNALALKIEQEVFRVVDNYTYPKEVDGQTINFNYMVESVIAQVGEGTSDPNQGPSMAQTPNKAKVTVAFRPFAERLDEAGQPVTSSSVLQKIREAISDYPGVNIAVDKNSDGPPSGPPINIEVSGEDYGQLLDEAENLRRFVKSRGIVGIEELQIDVQSGKPEMPIEIDRVKARTLGISTAQIGDALRTALFGKEVSRFKEGEDDFPINLRFSDNYRHNIDDLLNQRITFRDPATGRIKQVPISAVATAKLSSTYSAVKRKDLDRVVTLYSNVEEGANPTETVEKIKKALESYDMPRGVNYKFTGQQEEQAEQMAFLSSALLAAVFLIFLILVAQFNSASTPFIILTTVVLSLIGVLLGLVIFRMEFVIMMTMIGIISLAGIVVNNAIVLIDYAKQLLSRRKVALGIAQDQLLPREELYSMIVEAGKTRLRPVLLTAITTVLGLIPLATGMNINFITLITETDPQVYFGGDNVIFWGPMSWTVIFGLSFATFLTLVIVPVMFYLIERGKRRFSKGKSVETLAVEPAE</sequence>
<feature type="transmembrane region" description="Helical" evidence="1">
    <location>
        <begin position="446"/>
        <end position="471"/>
    </location>
</feature>
<evidence type="ECO:0000256" key="1">
    <source>
        <dbReference type="SAM" id="Phobius"/>
    </source>
</evidence>
<feature type="transmembrane region" description="Helical" evidence="1">
    <location>
        <begin position="961"/>
        <end position="983"/>
    </location>
</feature>
<keyword evidence="1" id="KW-0812">Transmembrane</keyword>
<evidence type="ECO:0000313" key="2">
    <source>
        <dbReference type="EMBL" id="KAB2808679.1"/>
    </source>
</evidence>
<feature type="transmembrane region" description="Helical" evidence="1">
    <location>
        <begin position="1080"/>
        <end position="1106"/>
    </location>
</feature>
<keyword evidence="1" id="KW-1133">Transmembrane helix</keyword>